<dbReference type="GO" id="GO:0000166">
    <property type="term" value="F:nucleotide binding"/>
    <property type="evidence" value="ECO:0007669"/>
    <property type="project" value="UniProtKB-KW"/>
</dbReference>
<keyword evidence="11" id="KW-0472">Membrane</keyword>
<comment type="similarity">
    <text evidence="3">Belongs to the glycosyltransferase 31 family. Beta3-Gal-T subfamily.</text>
</comment>
<proteinExistence type="inferred from homology"/>
<protein>
    <recommendedName>
        <fullName evidence="4">N-acetylgalactosaminide beta-1,3-galactosyltransferase</fullName>
        <ecNumber evidence="4">2.4.1.122</ecNumber>
    </recommendedName>
</protein>
<evidence type="ECO:0000256" key="4">
    <source>
        <dbReference type="ARBA" id="ARBA00012557"/>
    </source>
</evidence>
<dbReference type="OrthoDB" id="412096at2759"/>
<evidence type="ECO:0000259" key="13">
    <source>
        <dbReference type="Pfam" id="PF02434"/>
    </source>
</evidence>
<evidence type="ECO:0000256" key="6">
    <source>
        <dbReference type="ARBA" id="ARBA00022679"/>
    </source>
</evidence>
<dbReference type="InterPro" id="IPR026050">
    <property type="entry name" value="C1GALT1/C1GALT1_chp1"/>
</dbReference>
<sequence>SWQWRLLLQVLTFAKPLAGTVTFGRTHLCVFIPITQRTPKDFGLALAALQTWASERLQRESGAHVRFISVQSTNGTALEPHTMYVPGDVDTDYDHLPVRILKMWEYLGRHRSEECDWYLKADPDTYVNLRALSDRLSCFDAEEQHYLGVVHAAVPPRDFQEQWPALYFGHGGSGYLVSRGLVSFIGRLAGPCLEDVMAATDGDAMEDVIFALCLRKQGVEVMSYGFLAQGGTRVWSGEEISQ</sequence>
<dbReference type="InterPro" id="IPR003378">
    <property type="entry name" value="Fringe-like_glycosylTrfase"/>
</dbReference>
<feature type="signal peptide" evidence="12">
    <location>
        <begin position="1"/>
        <end position="19"/>
    </location>
</feature>
<evidence type="ECO:0000256" key="12">
    <source>
        <dbReference type="SAM" id="SignalP"/>
    </source>
</evidence>
<dbReference type="GO" id="GO:0016263">
    <property type="term" value="F:glycoprotein-N-acetylgalactosamine 3-beta-galactosyltransferase activity"/>
    <property type="evidence" value="ECO:0007669"/>
    <property type="project" value="UniProtKB-EC"/>
</dbReference>
<keyword evidence="5" id="KW-0328">Glycosyltransferase</keyword>
<evidence type="ECO:0000256" key="11">
    <source>
        <dbReference type="ARBA" id="ARBA00023136"/>
    </source>
</evidence>
<keyword evidence="10" id="KW-1133">Transmembrane helix</keyword>
<keyword evidence="8" id="KW-0547">Nucleotide-binding</keyword>
<dbReference type="GO" id="GO:0016020">
    <property type="term" value="C:membrane"/>
    <property type="evidence" value="ECO:0007669"/>
    <property type="project" value="UniProtKB-SubCell"/>
</dbReference>
<gene>
    <name evidence="14" type="ORF">PGLA1383_LOCUS34244</name>
</gene>
<dbReference type="Proteomes" id="UP000654075">
    <property type="component" value="Unassembled WGS sequence"/>
</dbReference>
<dbReference type="EMBL" id="CAJNNV010025906">
    <property type="protein sequence ID" value="CAE8616565.1"/>
    <property type="molecule type" value="Genomic_DNA"/>
</dbReference>
<comment type="subcellular location">
    <subcellularLocation>
        <location evidence="1">Membrane</location>
        <topology evidence="1">Single-pass type II membrane protein</topology>
    </subcellularLocation>
</comment>
<evidence type="ECO:0000256" key="9">
    <source>
        <dbReference type="ARBA" id="ARBA00022968"/>
    </source>
</evidence>
<feature type="non-terminal residue" evidence="14">
    <location>
        <position position="1"/>
    </location>
</feature>
<dbReference type="AlphaFoldDB" id="A0A813G1L1"/>
<feature type="non-terminal residue" evidence="14">
    <location>
        <position position="242"/>
    </location>
</feature>
<dbReference type="EC" id="2.4.1.122" evidence="4"/>
<keyword evidence="6" id="KW-0808">Transferase</keyword>
<feature type="chain" id="PRO_5032680764" description="N-acetylgalactosaminide beta-1,3-galactosyltransferase" evidence="12">
    <location>
        <begin position="20"/>
        <end position="242"/>
    </location>
</feature>
<evidence type="ECO:0000256" key="10">
    <source>
        <dbReference type="ARBA" id="ARBA00022989"/>
    </source>
</evidence>
<evidence type="ECO:0000256" key="3">
    <source>
        <dbReference type="ARBA" id="ARBA00006462"/>
    </source>
</evidence>
<comment type="caution">
    <text evidence="14">The sequence shown here is derived from an EMBL/GenBank/DDBJ whole genome shotgun (WGS) entry which is preliminary data.</text>
</comment>
<evidence type="ECO:0000256" key="2">
    <source>
        <dbReference type="ARBA" id="ARBA00004922"/>
    </source>
</evidence>
<name>A0A813G1L1_POLGL</name>
<evidence type="ECO:0000256" key="8">
    <source>
        <dbReference type="ARBA" id="ARBA00022741"/>
    </source>
</evidence>
<keyword evidence="7" id="KW-0812">Transmembrane</keyword>
<dbReference type="Pfam" id="PF02434">
    <property type="entry name" value="Fringe"/>
    <property type="match status" value="1"/>
</dbReference>
<keyword evidence="12" id="KW-0732">Signal</keyword>
<comment type="pathway">
    <text evidence="2">Protein modification; protein glycosylation.</text>
</comment>
<keyword evidence="9" id="KW-0735">Signal-anchor</keyword>
<evidence type="ECO:0000256" key="5">
    <source>
        <dbReference type="ARBA" id="ARBA00022676"/>
    </source>
</evidence>
<accession>A0A813G1L1</accession>
<organism evidence="14 15">
    <name type="scientific">Polarella glacialis</name>
    <name type="common">Dinoflagellate</name>
    <dbReference type="NCBI Taxonomy" id="89957"/>
    <lineage>
        <taxon>Eukaryota</taxon>
        <taxon>Sar</taxon>
        <taxon>Alveolata</taxon>
        <taxon>Dinophyceae</taxon>
        <taxon>Suessiales</taxon>
        <taxon>Suessiaceae</taxon>
        <taxon>Polarella</taxon>
    </lineage>
</organism>
<evidence type="ECO:0000256" key="7">
    <source>
        <dbReference type="ARBA" id="ARBA00022692"/>
    </source>
</evidence>
<evidence type="ECO:0000313" key="15">
    <source>
        <dbReference type="Proteomes" id="UP000654075"/>
    </source>
</evidence>
<keyword evidence="15" id="KW-1185">Reference proteome</keyword>
<dbReference type="PANTHER" id="PTHR23033">
    <property type="entry name" value="BETA1,3-GALACTOSYLTRANSFERASE"/>
    <property type="match status" value="1"/>
</dbReference>
<feature type="domain" description="Fringe-like glycosyltransferase" evidence="13">
    <location>
        <begin position="106"/>
        <end position="221"/>
    </location>
</feature>
<reference evidence="14" key="1">
    <citation type="submission" date="2021-02" db="EMBL/GenBank/DDBJ databases">
        <authorList>
            <person name="Dougan E. K."/>
            <person name="Rhodes N."/>
            <person name="Thang M."/>
            <person name="Chan C."/>
        </authorList>
    </citation>
    <scope>NUCLEOTIDE SEQUENCE</scope>
</reference>
<evidence type="ECO:0000313" key="14">
    <source>
        <dbReference type="EMBL" id="CAE8616565.1"/>
    </source>
</evidence>
<evidence type="ECO:0000256" key="1">
    <source>
        <dbReference type="ARBA" id="ARBA00004606"/>
    </source>
</evidence>
<dbReference type="Gene3D" id="3.90.550.50">
    <property type="match status" value="1"/>
</dbReference>